<protein>
    <submittedName>
        <fullName evidence="1">Uncharacterized protein</fullName>
    </submittedName>
</protein>
<proteinExistence type="predicted"/>
<dbReference type="EMBL" id="MU794957">
    <property type="protein sequence ID" value="KAJ3814986.1"/>
    <property type="molecule type" value="Genomic_DNA"/>
</dbReference>
<comment type="caution">
    <text evidence="1">The sequence shown here is derived from an EMBL/GenBank/DDBJ whole genome shotgun (WGS) entry which is preliminary data.</text>
</comment>
<organism evidence="1 2">
    <name type="scientific">Lentinula aff. lateritia</name>
    <dbReference type="NCBI Taxonomy" id="2804960"/>
    <lineage>
        <taxon>Eukaryota</taxon>
        <taxon>Fungi</taxon>
        <taxon>Dikarya</taxon>
        <taxon>Basidiomycota</taxon>
        <taxon>Agaricomycotina</taxon>
        <taxon>Agaricomycetes</taxon>
        <taxon>Agaricomycetidae</taxon>
        <taxon>Agaricales</taxon>
        <taxon>Marasmiineae</taxon>
        <taxon>Omphalotaceae</taxon>
        <taxon>Lentinula</taxon>
    </lineage>
</organism>
<keyword evidence="2" id="KW-1185">Reference proteome</keyword>
<evidence type="ECO:0000313" key="1">
    <source>
        <dbReference type="EMBL" id="KAJ3814986.1"/>
    </source>
</evidence>
<sequence>MPNILPPPPPPPHISKNAIARMENPSFAYSRCGDSIVSSANLFGGTFIQFKYENLESYDAAVDEHTKAIFVKTQYMHWVPSLQNLANVCCLNRAFEDTLKIDRQRTKKMAQLH</sequence>
<accession>A0ACC1UEK3</accession>
<name>A0ACC1UEK3_9AGAR</name>
<gene>
    <name evidence="1" type="ORF">F5876DRAFT_61953</name>
</gene>
<reference evidence="1" key="1">
    <citation type="submission" date="2022-09" db="EMBL/GenBank/DDBJ databases">
        <title>A Global Phylogenomic Analysis of the Shiitake Genus Lentinula.</title>
        <authorList>
            <consortium name="DOE Joint Genome Institute"/>
            <person name="Sierra-Patev S."/>
            <person name="Min B."/>
            <person name="Naranjo-Ortiz M."/>
            <person name="Looney B."/>
            <person name="Konkel Z."/>
            <person name="Slot J.C."/>
            <person name="Sakamoto Y."/>
            <person name="Steenwyk J.L."/>
            <person name="Rokas A."/>
            <person name="Carro J."/>
            <person name="Camarero S."/>
            <person name="Ferreira P."/>
            <person name="Molpeceres G."/>
            <person name="Ruiz-Duenas F.J."/>
            <person name="Serrano A."/>
            <person name="Henrissat B."/>
            <person name="Drula E."/>
            <person name="Hughes K.W."/>
            <person name="Mata J.L."/>
            <person name="Ishikawa N.K."/>
            <person name="Vargas-Isla R."/>
            <person name="Ushijima S."/>
            <person name="Smith C.A."/>
            <person name="Ahrendt S."/>
            <person name="Andreopoulos W."/>
            <person name="He G."/>
            <person name="Labutti K."/>
            <person name="Lipzen A."/>
            <person name="Ng V."/>
            <person name="Riley R."/>
            <person name="Sandor L."/>
            <person name="Barry K."/>
            <person name="Martinez A.T."/>
            <person name="Xiao Y."/>
            <person name="Gibbons J.G."/>
            <person name="Terashima K."/>
            <person name="Grigoriev I.V."/>
            <person name="Hibbett D.S."/>
        </authorList>
    </citation>
    <scope>NUCLEOTIDE SEQUENCE</scope>
    <source>
        <strain evidence="1">TMI1499</strain>
    </source>
</reference>
<dbReference type="Proteomes" id="UP001163835">
    <property type="component" value="Unassembled WGS sequence"/>
</dbReference>
<evidence type="ECO:0000313" key="2">
    <source>
        <dbReference type="Proteomes" id="UP001163835"/>
    </source>
</evidence>